<dbReference type="InterPro" id="IPR003097">
    <property type="entry name" value="CysJ-like_FAD-binding"/>
</dbReference>
<keyword evidence="7 14" id="KW-0479">Metal-binding</keyword>
<dbReference type="GO" id="GO:0020037">
    <property type="term" value="F:heme binding"/>
    <property type="evidence" value="ECO:0007669"/>
    <property type="project" value="UniProtKB-UniRule"/>
</dbReference>
<keyword evidence="12 14" id="KW-0408">Iron</keyword>
<dbReference type="InterPro" id="IPR023206">
    <property type="entry name" value="Bifunctional_P450_P450_red"/>
</dbReference>
<dbReference type="InterPro" id="IPR017927">
    <property type="entry name" value="FAD-bd_FR_type"/>
</dbReference>
<dbReference type="PROSITE" id="PS00086">
    <property type="entry name" value="CYTOCHROME_P450"/>
    <property type="match status" value="1"/>
</dbReference>
<dbReference type="InterPro" id="IPR017972">
    <property type="entry name" value="Cyt_P450_CS"/>
</dbReference>
<evidence type="ECO:0000313" key="19">
    <source>
        <dbReference type="EMBL" id="KAF5660874.1"/>
    </source>
</evidence>
<dbReference type="Gene3D" id="1.10.630.10">
    <property type="entry name" value="Cytochrome P450"/>
    <property type="match status" value="1"/>
</dbReference>
<keyword evidence="3 14" id="KW-0813">Transport</keyword>
<keyword evidence="8 14" id="KW-0274">FAD</keyword>
<dbReference type="EC" id="1.14.14.1" evidence="14"/>
<comment type="cofactor">
    <cofactor evidence="1 14 15">
        <name>heme</name>
        <dbReference type="ChEBI" id="CHEBI:30413"/>
    </cofactor>
</comment>
<dbReference type="Gene3D" id="1.20.990.10">
    <property type="entry name" value="NADPH-cytochrome p450 Reductase, Chain A, domain 3"/>
    <property type="match status" value="1"/>
</dbReference>
<dbReference type="PANTHER" id="PTHR19384:SF127">
    <property type="entry name" value="BIFUNCTIONAL CYTOCHROME P450_NADPH--P450 REDUCTASE"/>
    <property type="match status" value="1"/>
</dbReference>
<dbReference type="Pfam" id="PF00667">
    <property type="entry name" value="FAD_binding_1"/>
    <property type="match status" value="1"/>
</dbReference>
<comment type="caution">
    <text evidence="19">The sequence shown here is derived from an EMBL/GenBank/DDBJ whole genome shotgun (WGS) entry which is preliminary data.</text>
</comment>
<evidence type="ECO:0000256" key="1">
    <source>
        <dbReference type="ARBA" id="ARBA00001971"/>
    </source>
</evidence>
<dbReference type="EC" id="1.6.2.4" evidence="14"/>
<dbReference type="Proteomes" id="UP000567885">
    <property type="component" value="Unassembled WGS sequence"/>
</dbReference>
<keyword evidence="16" id="KW-0472">Membrane</keyword>
<evidence type="ECO:0000256" key="8">
    <source>
        <dbReference type="ARBA" id="ARBA00022827"/>
    </source>
</evidence>
<keyword evidence="13 14" id="KW-0503">Monooxygenase</keyword>
<evidence type="ECO:0000259" key="18">
    <source>
        <dbReference type="PROSITE" id="PS51384"/>
    </source>
</evidence>
<organism evidence="19 20">
    <name type="scientific">Fusarium heterosporum</name>
    <dbReference type="NCBI Taxonomy" id="42747"/>
    <lineage>
        <taxon>Eukaryota</taxon>
        <taxon>Fungi</taxon>
        <taxon>Dikarya</taxon>
        <taxon>Ascomycota</taxon>
        <taxon>Pezizomycotina</taxon>
        <taxon>Sordariomycetes</taxon>
        <taxon>Hypocreomycetidae</taxon>
        <taxon>Hypocreales</taxon>
        <taxon>Nectriaceae</taxon>
        <taxon>Fusarium</taxon>
        <taxon>Fusarium heterosporum species complex</taxon>
    </lineage>
</organism>
<dbReference type="FunFam" id="1.10.630.10:FF:000040">
    <property type="entry name" value="Bifunctional cytochrome P450/NADPH--P450 reductase"/>
    <property type="match status" value="1"/>
</dbReference>
<dbReference type="Gene3D" id="2.40.30.10">
    <property type="entry name" value="Translation factors"/>
    <property type="match status" value="1"/>
</dbReference>
<dbReference type="PRINTS" id="PR00463">
    <property type="entry name" value="EP450I"/>
</dbReference>
<dbReference type="AlphaFoldDB" id="A0A8H5WK27"/>
<feature type="transmembrane region" description="Helical" evidence="16">
    <location>
        <begin position="933"/>
        <end position="951"/>
    </location>
</feature>
<dbReference type="CDD" id="cd11068">
    <property type="entry name" value="CYP120A1"/>
    <property type="match status" value="1"/>
</dbReference>
<keyword evidence="5 14" id="KW-0285">Flavoprotein</keyword>
<dbReference type="SUPFAM" id="SSF48264">
    <property type="entry name" value="Cytochrome P450"/>
    <property type="match status" value="1"/>
</dbReference>
<dbReference type="GO" id="GO:0070330">
    <property type="term" value="F:aromatase activity"/>
    <property type="evidence" value="ECO:0007669"/>
    <property type="project" value="UniProtKB-UniRule"/>
</dbReference>
<evidence type="ECO:0000256" key="16">
    <source>
        <dbReference type="SAM" id="Phobius"/>
    </source>
</evidence>
<comment type="catalytic activity">
    <reaction evidence="14">
        <text>an organic molecule + reduced [NADPH--hemoprotein reductase] + O2 = an alcohol + oxidized [NADPH--hemoprotein reductase] + H2O + H(+)</text>
        <dbReference type="Rhea" id="RHEA:17149"/>
        <dbReference type="Rhea" id="RHEA-COMP:11964"/>
        <dbReference type="Rhea" id="RHEA-COMP:11965"/>
        <dbReference type="ChEBI" id="CHEBI:15377"/>
        <dbReference type="ChEBI" id="CHEBI:15378"/>
        <dbReference type="ChEBI" id="CHEBI:15379"/>
        <dbReference type="ChEBI" id="CHEBI:30879"/>
        <dbReference type="ChEBI" id="CHEBI:57618"/>
        <dbReference type="ChEBI" id="CHEBI:58210"/>
        <dbReference type="ChEBI" id="CHEBI:142491"/>
        <dbReference type="EC" id="1.14.14.1"/>
    </reaction>
</comment>
<dbReference type="SUPFAM" id="SSF63380">
    <property type="entry name" value="Riboflavin synthase domain-like"/>
    <property type="match status" value="1"/>
</dbReference>
<proteinExistence type="inferred from homology"/>
<evidence type="ECO:0000256" key="15">
    <source>
        <dbReference type="PIRSR" id="PIRSR000209-1"/>
    </source>
</evidence>
<dbReference type="SUPFAM" id="SSF52218">
    <property type="entry name" value="Flavoproteins"/>
    <property type="match status" value="1"/>
</dbReference>
<dbReference type="InterPro" id="IPR017938">
    <property type="entry name" value="Riboflavin_synthase-like_b-brl"/>
</dbReference>
<dbReference type="Gene3D" id="3.40.50.80">
    <property type="entry name" value="Nucleotide-binding domain of ferredoxin-NADP reductase (FNR) module"/>
    <property type="match status" value="1"/>
</dbReference>
<dbReference type="GO" id="GO:0050660">
    <property type="term" value="F:flavin adenine dinucleotide binding"/>
    <property type="evidence" value="ECO:0007669"/>
    <property type="project" value="TreeGrafter"/>
</dbReference>
<dbReference type="CDD" id="cd06206">
    <property type="entry name" value="bifunctional_CYPOR"/>
    <property type="match status" value="1"/>
</dbReference>
<dbReference type="PIRSF" id="PIRSF000209">
    <property type="entry name" value="Bifunctional_P450_P450R"/>
    <property type="match status" value="1"/>
</dbReference>
<evidence type="ECO:0000256" key="10">
    <source>
        <dbReference type="ARBA" id="ARBA00022982"/>
    </source>
</evidence>
<dbReference type="GO" id="GO:0005829">
    <property type="term" value="C:cytosol"/>
    <property type="evidence" value="ECO:0007669"/>
    <property type="project" value="TreeGrafter"/>
</dbReference>
<keyword evidence="16" id="KW-1133">Transmembrane helix</keyword>
<dbReference type="PANTHER" id="PTHR19384">
    <property type="entry name" value="NITRIC OXIDE SYNTHASE-RELATED"/>
    <property type="match status" value="1"/>
</dbReference>
<keyword evidence="6 14" id="KW-0288">FMN</keyword>
<evidence type="ECO:0000256" key="11">
    <source>
        <dbReference type="ARBA" id="ARBA00023002"/>
    </source>
</evidence>
<evidence type="ECO:0000259" key="17">
    <source>
        <dbReference type="PROSITE" id="PS50902"/>
    </source>
</evidence>
<evidence type="ECO:0000256" key="14">
    <source>
        <dbReference type="PIRNR" id="PIRNR000209"/>
    </source>
</evidence>
<evidence type="ECO:0000256" key="3">
    <source>
        <dbReference type="ARBA" id="ARBA00022448"/>
    </source>
</evidence>
<comment type="catalytic activity">
    <reaction evidence="14">
        <text>2 oxidized [cytochrome P450] + NADPH = 2 reduced [cytochrome P450] + NADP(+) + H(+)</text>
        <dbReference type="Rhea" id="RHEA:24040"/>
        <dbReference type="Rhea" id="RHEA-COMP:14627"/>
        <dbReference type="Rhea" id="RHEA-COMP:14628"/>
        <dbReference type="ChEBI" id="CHEBI:15378"/>
        <dbReference type="ChEBI" id="CHEBI:55376"/>
        <dbReference type="ChEBI" id="CHEBI:57783"/>
        <dbReference type="ChEBI" id="CHEBI:58349"/>
        <dbReference type="ChEBI" id="CHEBI:60344"/>
        <dbReference type="EC" id="1.6.2.4"/>
    </reaction>
</comment>
<dbReference type="InterPro" id="IPR029039">
    <property type="entry name" value="Flavoprotein-like_sf"/>
</dbReference>
<dbReference type="GO" id="GO:0010181">
    <property type="term" value="F:FMN binding"/>
    <property type="evidence" value="ECO:0007669"/>
    <property type="project" value="UniProtKB-UniRule"/>
</dbReference>
<evidence type="ECO:0000256" key="13">
    <source>
        <dbReference type="ARBA" id="ARBA00023033"/>
    </source>
</evidence>
<dbReference type="InterPro" id="IPR023173">
    <property type="entry name" value="NADPH_Cyt_P450_Rdtase_alpha"/>
</dbReference>
<evidence type="ECO:0000256" key="2">
    <source>
        <dbReference type="ARBA" id="ARBA00010018"/>
    </source>
</evidence>
<evidence type="ECO:0000256" key="5">
    <source>
        <dbReference type="ARBA" id="ARBA00022630"/>
    </source>
</evidence>
<reference evidence="19 20" key="1">
    <citation type="submission" date="2020-05" db="EMBL/GenBank/DDBJ databases">
        <title>Identification and distribution of gene clusters putatively required for synthesis of sphingolipid metabolism inhibitors in phylogenetically diverse species of the filamentous fungus Fusarium.</title>
        <authorList>
            <person name="Kim H.-S."/>
            <person name="Busman M."/>
            <person name="Brown D.W."/>
            <person name="Divon H."/>
            <person name="Uhlig S."/>
            <person name="Proctor R.H."/>
        </authorList>
    </citation>
    <scope>NUCLEOTIDE SEQUENCE [LARGE SCALE GENOMIC DNA]</scope>
    <source>
        <strain evidence="19 20">NRRL 20693</strain>
    </source>
</reference>
<evidence type="ECO:0000256" key="12">
    <source>
        <dbReference type="ARBA" id="ARBA00023004"/>
    </source>
</evidence>
<feature type="domain" description="FAD-binding FR-type" evidence="18">
    <location>
        <begin position="694"/>
        <end position="923"/>
    </location>
</feature>
<dbReference type="InterPro" id="IPR039261">
    <property type="entry name" value="FNR_nucleotide-bd"/>
</dbReference>
<comment type="similarity">
    <text evidence="2 14">In the N-terminal section; belongs to the cytochrome P450 family.</text>
</comment>
<dbReference type="GO" id="GO:0003958">
    <property type="term" value="F:NADPH-hemoprotein reductase activity"/>
    <property type="evidence" value="ECO:0007669"/>
    <property type="project" value="UniProtKB-UniRule"/>
</dbReference>
<dbReference type="EMBL" id="JAAGWQ010000188">
    <property type="protein sequence ID" value="KAF5660874.1"/>
    <property type="molecule type" value="Genomic_DNA"/>
</dbReference>
<dbReference type="InterPro" id="IPR036396">
    <property type="entry name" value="Cyt_P450_sf"/>
</dbReference>
<dbReference type="PRINTS" id="PR00385">
    <property type="entry name" value="P450"/>
</dbReference>
<evidence type="ECO:0000313" key="20">
    <source>
        <dbReference type="Proteomes" id="UP000567885"/>
    </source>
</evidence>
<dbReference type="Pfam" id="PF00258">
    <property type="entry name" value="Flavodoxin_1"/>
    <property type="match status" value="1"/>
</dbReference>
<feature type="domain" description="Flavodoxin-like" evidence="17">
    <location>
        <begin position="517"/>
        <end position="658"/>
    </location>
</feature>
<keyword evidence="20" id="KW-1185">Reference proteome</keyword>
<dbReference type="GO" id="GO:0005506">
    <property type="term" value="F:iron ion binding"/>
    <property type="evidence" value="ECO:0007669"/>
    <property type="project" value="UniProtKB-UniRule"/>
</dbReference>
<dbReference type="PROSITE" id="PS50902">
    <property type="entry name" value="FLAVODOXIN_LIKE"/>
    <property type="match status" value="1"/>
</dbReference>
<keyword evidence="9 14" id="KW-0521">NADP</keyword>
<comment type="cofactor">
    <cofactor evidence="14">
        <name>FAD</name>
        <dbReference type="ChEBI" id="CHEBI:57692"/>
    </cofactor>
    <cofactor evidence="14">
        <name>FMN</name>
        <dbReference type="ChEBI" id="CHEBI:58210"/>
    </cofactor>
</comment>
<dbReference type="PROSITE" id="PS51384">
    <property type="entry name" value="FAD_FR"/>
    <property type="match status" value="1"/>
</dbReference>
<evidence type="ECO:0000256" key="6">
    <source>
        <dbReference type="ARBA" id="ARBA00022643"/>
    </source>
</evidence>
<keyword evidence="16" id="KW-0812">Transmembrane</keyword>
<sequence>MAGSKQKHHDQIPGPKALPVLGNLLDVDIQNSLLSMIDIGQKYGPIFALEFGGKKEVMICSRELLDEVCDESRFHKTVIGGVEKLRPLAGDGLFTAQHGNQDWGIAHRVLMPLFGPLKIREMFPDMQDIAEQLCLKWARAGPSATIDAPNDFTRLTLDTIALCTMNFRFNSFYSNEKMHPFIESMGAALADAEKQSVLPEFIGSCRIRALSAFRKHIGSMKKLCHDLIDDRRKNPLQGKDLLNAMMEGVDPKTGMKMSDESIVENLITFLIAGHETTSGLLSFAFYYLLENPRIIEKARAEIEEVVGESNLAIDHLAKLPYINMILRETLRLMPTAPGFSVTPFKDEVIGGKYHVEANQGLFCFLHLIHRDPEVWGPDADEFKPERMNDEFFNKLPKNAWKPFGNGMRGCIGREFAWQEAQLVGVMLLLYLDHSLTSQITIMILQNFDLYKADPNYKLKIKQTLTIKPDGFNIRVKLRDQRNINSLFKTPSLSSLPPSSRASRQYVDMSDVKDLKPISIFYGSNTGTCEALAERLSADCASFGFVPSKPLPLDSATNNLSRDGPNILFAASYDGRPSDNAAEFMKWAESLKPGDLKGIQFAVFGCGHKDWVSTLYKVPKCLDKCLSDAGAERLVDIGLTDTSTGRLYSDFDDWTNGKVFPKLASQHGISRGSQADPNLDLSVTVSLSKKPEMGGNFRRAEVVENQLLTHPGVPRKHSLLLKLPKDMIYTPGDHVLVLPKNPPQLVEQVMACFGVDSDTVLTISSGRPTFLPTETPILAGNLFSSLVELSQTISRTSLKRLTDFAVDEKTKSEVLMMAGENYDKEIDEARMSILDILRKYPSIKIPISAFLSMLPQMRPRTYSFASAPDWKPGHGMLLFSVVEAEEAYAGSFARPGGLATNYMAQLRRGDSVLVEPRACRPELRAAMMAPDLKVPIIMIAVGAGLAPFLGFLQKRYLEMKNSSGTSSSCTLLFGCRGANMDDICRDALDEYSRAGVVSVHRAYSRDPNSPSKYVQDLITRQGQILAKLWGQGAVIMVCSGKKVADGVMDVLSPILLEEERRLRLTDTYDCYVWRKSVEKERLILEVFG</sequence>
<keyword evidence="4 14" id="KW-0349">Heme</keyword>
<evidence type="ECO:0000256" key="9">
    <source>
        <dbReference type="ARBA" id="ARBA00022857"/>
    </source>
</evidence>
<dbReference type="SUPFAM" id="SSF52343">
    <property type="entry name" value="Ferredoxin reductase-like, C-terminal NADP-linked domain"/>
    <property type="match status" value="1"/>
</dbReference>
<dbReference type="Pfam" id="PF00175">
    <property type="entry name" value="NAD_binding_1"/>
    <property type="match status" value="1"/>
</dbReference>
<dbReference type="Pfam" id="PF00067">
    <property type="entry name" value="p450"/>
    <property type="match status" value="1"/>
</dbReference>
<keyword evidence="11 14" id="KW-0560">Oxidoreductase</keyword>
<dbReference type="InterPro" id="IPR001128">
    <property type="entry name" value="Cyt_P450"/>
</dbReference>
<name>A0A8H5WK27_FUSHE</name>
<feature type="binding site" description="axial binding residue" evidence="15">
    <location>
        <position position="410"/>
    </location>
    <ligand>
        <name>heme</name>
        <dbReference type="ChEBI" id="CHEBI:30413"/>
    </ligand>
    <ligandPart>
        <name>Fe</name>
        <dbReference type="ChEBI" id="CHEBI:18248"/>
    </ligandPart>
</feature>
<evidence type="ECO:0000256" key="4">
    <source>
        <dbReference type="ARBA" id="ARBA00022617"/>
    </source>
</evidence>
<accession>A0A8H5WK27</accession>
<protein>
    <recommendedName>
        <fullName evidence="14">Bifunctional cytochrome P450/NADPH--P450 reductase</fullName>
    </recommendedName>
    <domain>
        <recommendedName>
            <fullName evidence="14">Cytochrome P450</fullName>
            <ecNumber evidence="14">1.14.14.1</ecNumber>
        </recommendedName>
    </domain>
    <domain>
        <recommendedName>
            <fullName evidence="14">NADPH--cytochrome P450 reductase</fullName>
            <ecNumber evidence="14">1.6.2.4</ecNumber>
        </recommendedName>
    </domain>
</protein>
<dbReference type="Gene3D" id="3.40.50.360">
    <property type="match status" value="1"/>
</dbReference>
<dbReference type="InterPro" id="IPR002401">
    <property type="entry name" value="Cyt_P450_E_grp-I"/>
</dbReference>
<dbReference type="OrthoDB" id="1470350at2759"/>
<keyword evidence="10 14" id="KW-0249">Electron transport</keyword>
<dbReference type="InterPro" id="IPR001433">
    <property type="entry name" value="OxRdtase_FAD/NAD-bd"/>
</dbReference>
<dbReference type="InterPro" id="IPR008254">
    <property type="entry name" value="Flavodoxin/NO_synth"/>
</dbReference>
<gene>
    <name evidence="19" type="ORF">FHETE_8725</name>
</gene>
<evidence type="ECO:0000256" key="7">
    <source>
        <dbReference type="ARBA" id="ARBA00022723"/>
    </source>
</evidence>